<dbReference type="Pfam" id="PF00144">
    <property type="entry name" value="Beta-lactamase"/>
    <property type="match status" value="1"/>
</dbReference>
<sequence>MDISTLGEALDTFVPEIMEHCGTPGLSIAVGLGTEVALARAYGVADLATGRPMTTGTVAPTGSDCKPYTGVAALQLVERGVIGLDEPIEPYVHAVNPHGPRPITLRDLLTHHSGLGAGMGNFDRVPPPPLGEHLRRVLDAERSDAYGGTMVPFWAGPVGARYQYSNVGIAVAGHLVELLNPDGVTFSEWVGRHVFAPLGMESTVFPRAQHPDFVPDDLLARRSTGYATLPGLRLPLPDLYPGDYPAGSALSTPSDHARFVLAILGGGSPVLSPDLARQMITAQAPGSTLFGPQPGMSVGFVFNVFGGERPYIGHGGEYPWGWTHFTRGWTDDRVALVISANQFDLGDFGLSDRPGHAAARLVAEIVTAWVHGADPRPRRPLATGRAYLAGLLVGDRLTSRLGIASQPSPEDVTRIAERAEVSFPWDPQAFREAVEQVRLTASPLVDGVATMRRELPAHELALLARQLGVPGLATQLATGPGPQAAGDAARTENSPSPQTAGDAGPTNNPSLPAARAASSPGVQATADARAADNSSPPSTGDAHATGDSGPQVAGR</sequence>
<proteinExistence type="predicted"/>
<dbReference type="InterPro" id="IPR050491">
    <property type="entry name" value="AmpC-like"/>
</dbReference>
<evidence type="ECO:0000313" key="4">
    <source>
        <dbReference type="Proteomes" id="UP000696294"/>
    </source>
</evidence>
<dbReference type="PANTHER" id="PTHR46825">
    <property type="entry name" value="D-ALANYL-D-ALANINE-CARBOXYPEPTIDASE/ENDOPEPTIDASE AMPH"/>
    <property type="match status" value="1"/>
</dbReference>
<dbReference type="Proteomes" id="UP000696294">
    <property type="component" value="Unassembled WGS sequence"/>
</dbReference>
<dbReference type="SUPFAM" id="SSF56601">
    <property type="entry name" value="beta-lactamase/transpeptidase-like"/>
    <property type="match status" value="1"/>
</dbReference>
<accession>A0ABX1BD34</accession>
<organism evidence="3 4">
    <name type="scientific">Nonomuraea composti</name>
    <dbReference type="NCBI Taxonomy" id="2720023"/>
    <lineage>
        <taxon>Bacteria</taxon>
        <taxon>Bacillati</taxon>
        <taxon>Actinomycetota</taxon>
        <taxon>Actinomycetes</taxon>
        <taxon>Streptosporangiales</taxon>
        <taxon>Streptosporangiaceae</taxon>
        <taxon>Nonomuraea</taxon>
    </lineage>
</organism>
<feature type="domain" description="Beta-lactamase-related" evidence="2">
    <location>
        <begin position="11"/>
        <end position="355"/>
    </location>
</feature>
<keyword evidence="3" id="KW-0378">Hydrolase</keyword>
<evidence type="ECO:0000259" key="2">
    <source>
        <dbReference type="Pfam" id="PF00144"/>
    </source>
</evidence>
<feature type="region of interest" description="Disordered" evidence="1">
    <location>
        <begin position="474"/>
        <end position="555"/>
    </location>
</feature>
<dbReference type="InterPro" id="IPR001466">
    <property type="entry name" value="Beta-lactam-related"/>
</dbReference>
<dbReference type="GO" id="GO:0016787">
    <property type="term" value="F:hydrolase activity"/>
    <property type="evidence" value="ECO:0007669"/>
    <property type="project" value="UniProtKB-KW"/>
</dbReference>
<gene>
    <name evidence="3" type="ORF">HCN51_30120</name>
</gene>
<protein>
    <submittedName>
        <fullName evidence="3">Serine hydrolase</fullName>
    </submittedName>
</protein>
<dbReference type="InterPro" id="IPR012338">
    <property type="entry name" value="Beta-lactam/transpept-like"/>
</dbReference>
<reference evidence="3 4" key="1">
    <citation type="submission" date="2020-03" db="EMBL/GenBank/DDBJ databases">
        <title>WGS of actinomycetes isolated from Thailand.</title>
        <authorList>
            <person name="Thawai C."/>
        </authorList>
    </citation>
    <scope>NUCLEOTIDE SEQUENCE [LARGE SCALE GENOMIC DNA]</scope>
    <source>
        <strain evidence="3 4">FMUSA5-5</strain>
    </source>
</reference>
<dbReference type="PANTHER" id="PTHR46825:SF9">
    <property type="entry name" value="BETA-LACTAMASE-RELATED DOMAIN-CONTAINING PROTEIN"/>
    <property type="match status" value="1"/>
</dbReference>
<evidence type="ECO:0000313" key="3">
    <source>
        <dbReference type="EMBL" id="NJP93649.1"/>
    </source>
</evidence>
<comment type="caution">
    <text evidence="3">The sequence shown here is derived from an EMBL/GenBank/DDBJ whole genome shotgun (WGS) entry which is preliminary data.</text>
</comment>
<dbReference type="RefSeq" id="WP_168013898.1">
    <property type="nucleotide sequence ID" value="NZ_JAATEP010000024.1"/>
</dbReference>
<dbReference type="Gene3D" id="3.40.710.10">
    <property type="entry name" value="DD-peptidase/beta-lactamase superfamily"/>
    <property type="match status" value="1"/>
</dbReference>
<name>A0ABX1BD34_9ACTN</name>
<keyword evidence="4" id="KW-1185">Reference proteome</keyword>
<evidence type="ECO:0000256" key="1">
    <source>
        <dbReference type="SAM" id="MobiDB-lite"/>
    </source>
</evidence>
<feature type="compositionally biased region" description="Low complexity" evidence="1">
    <location>
        <begin position="509"/>
        <end position="520"/>
    </location>
</feature>
<dbReference type="EMBL" id="JAATEP010000024">
    <property type="protein sequence ID" value="NJP93649.1"/>
    <property type="molecule type" value="Genomic_DNA"/>
</dbReference>